<reference evidence="2 3" key="1">
    <citation type="submission" date="2024-06" db="EMBL/GenBank/DDBJ databases">
        <title>Complete genome of Phlyctema vagabunda strain 19-DSS-EL-015.</title>
        <authorList>
            <person name="Fiorenzani C."/>
        </authorList>
    </citation>
    <scope>NUCLEOTIDE SEQUENCE [LARGE SCALE GENOMIC DNA]</scope>
    <source>
        <strain evidence="2 3">19-DSS-EL-015</strain>
    </source>
</reference>
<feature type="region of interest" description="Disordered" evidence="1">
    <location>
        <begin position="1"/>
        <end position="37"/>
    </location>
</feature>
<keyword evidence="3" id="KW-1185">Reference proteome</keyword>
<proteinExistence type="predicted"/>
<sequence length="407" mass="44624">MGKFAKRHGGKVVGSDSSDRPGWKGPGYIKKADPKPKKMQKAVVEVEDEEEVPQHVLPVELQQLLLGIFKDAFPELIVSDELKPTLQEVKQALYARDFARAFGKDEFLEAYAIRWSPSRALCYASILVELRQHLQAISVSGTSGSDGNESNVSILHAVAFGGGAAEVVAFGGLHRYLRDASAREDVDEATAETSDDVAAELDALSLATKTENKTELVLMDTAKWGDVVARLDKGLSSLPSISKYASASAKAAVRSLLPASDLAATFDCEDVLALSPERLEEVIGKRPMLLTLLFTLNELYTASIAKTTSFLLSMANAVKPGTLLLVVDSPGSYSETTVGKEAKKYPMHFLLDHTLIGPGKTKDGVAIKPTWEKIVSEDSRWFRLPKDARYPIDLEDMRYQLHLYRRL</sequence>
<evidence type="ECO:0000256" key="1">
    <source>
        <dbReference type="SAM" id="MobiDB-lite"/>
    </source>
</evidence>
<accession>A0ABR4PGM3</accession>
<dbReference type="Pfam" id="PF11312">
    <property type="entry name" value="Methyltransf_34"/>
    <property type="match status" value="1"/>
</dbReference>
<dbReference type="InterPro" id="IPR021463">
    <property type="entry name" value="Methyltransf_34"/>
</dbReference>
<organism evidence="2 3">
    <name type="scientific">Phlyctema vagabunda</name>
    <dbReference type="NCBI Taxonomy" id="108571"/>
    <lineage>
        <taxon>Eukaryota</taxon>
        <taxon>Fungi</taxon>
        <taxon>Dikarya</taxon>
        <taxon>Ascomycota</taxon>
        <taxon>Pezizomycotina</taxon>
        <taxon>Leotiomycetes</taxon>
        <taxon>Helotiales</taxon>
        <taxon>Dermateaceae</taxon>
        <taxon>Phlyctema</taxon>
    </lineage>
</organism>
<name>A0ABR4PGM3_9HELO</name>
<evidence type="ECO:0000313" key="2">
    <source>
        <dbReference type="EMBL" id="KAL3422486.1"/>
    </source>
</evidence>
<feature type="compositionally biased region" description="Basic residues" evidence="1">
    <location>
        <begin position="1"/>
        <end position="10"/>
    </location>
</feature>
<protein>
    <recommendedName>
        <fullName evidence="4">25S rRNA (Uridine(2843)-N(3))-methyltransferase</fullName>
    </recommendedName>
</protein>
<evidence type="ECO:0000313" key="3">
    <source>
        <dbReference type="Proteomes" id="UP001629113"/>
    </source>
</evidence>
<dbReference type="EMBL" id="JBFCZG010000005">
    <property type="protein sequence ID" value="KAL3422486.1"/>
    <property type="molecule type" value="Genomic_DNA"/>
</dbReference>
<evidence type="ECO:0008006" key="4">
    <source>
        <dbReference type="Google" id="ProtNLM"/>
    </source>
</evidence>
<comment type="caution">
    <text evidence="2">The sequence shown here is derived from an EMBL/GenBank/DDBJ whole genome shotgun (WGS) entry which is preliminary data.</text>
</comment>
<dbReference type="Proteomes" id="UP001629113">
    <property type="component" value="Unassembled WGS sequence"/>
</dbReference>
<gene>
    <name evidence="2" type="ORF">PVAG01_06642</name>
</gene>